<gene>
    <name evidence="2" type="ORF">IAA06_02450</name>
</gene>
<keyword evidence="1" id="KW-0472">Membrane</keyword>
<keyword evidence="1" id="KW-1133">Transmembrane helix</keyword>
<evidence type="ECO:0000313" key="2">
    <source>
        <dbReference type="EMBL" id="HJB27636.1"/>
    </source>
</evidence>
<dbReference type="Pfam" id="PF20122">
    <property type="entry name" value="DUF6512"/>
    <property type="match status" value="1"/>
</dbReference>
<name>A0A9D2LQB5_9FIRM</name>
<dbReference type="InterPro" id="IPR045407">
    <property type="entry name" value="DUF6512"/>
</dbReference>
<reference evidence="2" key="1">
    <citation type="journal article" date="2021" name="PeerJ">
        <title>Extensive microbial diversity within the chicken gut microbiome revealed by metagenomics and culture.</title>
        <authorList>
            <person name="Gilroy R."/>
            <person name="Ravi A."/>
            <person name="Getino M."/>
            <person name="Pursley I."/>
            <person name="Horton D.L."/>
            <person name="Alikhan N.F."/>
            <person name="Baker D."/>
            <person name="Gharbi K."/>
            <person name="Hall N."/>
            <person name="Watson M."/>
            <person name="Adriaenssens E.M."/>
            <person name="Foster-Nyarko E."/>
            <person name="Jarju S."/>
            <person name="Secka A."/>
            <person name="Antonio M."/>
            <person name="Oren A."/>
            <person name="Chaudhuri R.R."/>
            <person name="La Ragione R."/>
            <person name="Hildebrand F."/>
            <person name="Pallen M.J."/>
        </authorList>
    </citation>
    <scope>NUCLEOTIDE SEQUENCE</scope>
    <source>
        <strain evidence="2">ChiSjej1B19-5720</strain>
    </source>
</reference>
<feature type="transmembrane region" description="Helical" evidence="1">
    <location>
        <begin position="96"/>
        <end position="116"/>
    </location>
</feature>
<feature type="transmembrane region" description="Helical" evidence="1">
    <location>
        <begin position="69"/>
        <end position="90"/>
    </location>
</feature>
<sequence>MALSKKYLIIGTVFVLLTGSLAHFVYGWSGQNFFTGFFVPINESTWEHMKLIFFPMLLYMLATGTEQPCAMLWGTLAGTWLIPVLFYTYTGVLGKNVFVLDLAIFFLCVLAGFGVAGRLSVMSSKEEHSLCKSPHGIWIAGILTVLMILGFFLFTYFPPYLGLFSDVPSASYIIFPGTFR</sequence>
<dbReference type="EMBL" id="DWYZ01000058">
    <property type="protein sequence ID" value="HJB27636.1"/>
    <property type="molecule type" value="Genomic_DNA"/>
</dbReference>
<protein>
    <submittedName>
        <fullName evidence="2">Uncharacterized protein</fullName>
    </submittedName>
</protein>
<dbReference type="AlphaFoldDB" id="A0A9D2LQB5"/>
<accession>A0A9D2LQB5</accession>
<dbReference type="Proteomes" id="UP000823842">
    <property type="component" value="Unassembled WGS sequence"/>
</dbReference>
<feature type="transmembrane region" description="Helical" evidence="1">
    <location>
        <begin position="7"/>
        <end position="26"/>
    </location>
</feature>
<evidence type="ECO:0000313" key="3">
    <source>
        <dbReference type="Proteomes" id="UP000823842"/>
    </source>
</evidence>
<feature type="transmembrane region" description="Helical" evidence="1">
    <location>
        <begin position="46"/>
        <end position="62"/>
    </location>
</feature>
<evidence type="ECO:0000256" key="1">
    <source>
        <dbReference type="SAM" id="Phobius"/>
    </source>
</evidence>
<keyword evidence="1" id="KW-0812">Transmembrane</keyword>
<feature type="transmembrane region" description="Helical" evidence="1">
    <location>
        <begin position="137"/>
        <end position="157"/>
    </location>
</feature>
<proteinExistence type="predicted"/>
<reference evidence="2" key="2">
    <citation type="submission" date="2021-04" db="EMBL/GenBank/DDBJ databases">
        <authorList>
            <person name="Gilroy R."/>
        </authorList>
    </citation>
    <scope>NUCLEOTIDE SEQUENCE</scope>
    <source>
        <strain evidence="2">ChiSjej1B19-5720</strain>
    </source>
</reference>
<organism evidence="2 3">
    <name type="scientific">Candidatus Blautia faecavium</name>
    <dbReference type="NCBI Taxonomy" id="2838487"/>
    <lineage>
        <taxon>Bacteria</taxon>
        <taxon>Bacillati</taxon>
        <taxon>Bacillota</taxon>
        <taxon>Clostridia</taxon>
        <taxon>Lachnospirales</taxon>
        <taxon>Lachnospiraceae</taxon>
        <taxon>Blautia</taxon>
    </lineage>
</organism>
<comment type="caution">
    <text evidence="2">The sequence shown here is derived from an EMBL/GenBank/DDBJ whole genome shotgun (WGS) entry which is preliminary data.</text>
</comment>